<evidence type="ECO:0000313" key="1">
    <source>
        <dbReference type="EMBL" id="MBL0392321.1"/>
    </source>
</evidence>
<dbReference type="InterPro" id="IPR007423">
    <property type="entry name" value="Sel_put"/>
</dbReference>
<dbReference type="PANTHER" id="PTHR38453:SF1">
    <property type="entry name" value="CYTOPLASMIC PROTEIN"/>
    <property type="match status" value="1"/>
</dbReference>
<proteinExistence type="predicted"/>
<dbReference type="EMBL" id="JAEQNE010000003">
    <property type="protein sequence ID" value="MBL0392321.1"/>
    <property type="molecule type" value="Genomic_DNA"/>
</dbReference>
<dbReference type="AlphaFoldDB" id="A0A936Z208"/>
<dbReference type="Proteomes" id="UP000599109">
    <property type="component" value="Unassembled WGS sequence"/>
</dbReference>
<evidence type="ECO:0000313" key="2">
    <source>
        <dbReference type="Proteomes" id="UP000599109"/>
    </source>
</evidence>
<gene>
    <name evidence="1" type="ORF">JJ685_14375</name>
</gene>
<protein>
    <submittedName>
        <fullName evidence="1">YbdD/YjiX family protein</fullName>
    </submittedName>
</protein>
<sequence>MTSADEGRMGRWQALCSACRNVFGMPDYERYLAHAAVTHPGQPVLTREAYCALAIERRYGGKGGARCC</sequence>
<dbReference type="PANTHER" id="PTHR38453">
    <property type="entry name" value="CYTOPLASMIC PROTEIN-RELATED"/>
    <property type="match status" value="1"/>
</dbReference>
<dbReference type="Pfam" id="PF04328">
    <property type="entry name" value="Sel_put"/>
    <property type="match status" value="1"/>
</dbReference>
<dbReference type="RefSeq" id="WP_201674953.1">
    <property type="nucleotide sequence ID" value="NZ_JAEQNE010000003.1"/>
</dbReference>
<keyword evidence="2" id="KW-1185">Reference proteome</keyword>
<comment type="caution">
    <text evidence="1">The sequence shown here is derived from an EMBL/GenBank/DDBJ whole genome shotgun (WGS) entry which is preliminary data.</text>
</comment>
<reference evidence="1 2" key="1">
    <citation type="journal article" date="2017" name="Int. J. Syst. Evol. Microbiol.">
        <title>Ramlibacter monticola sp. nov., isolated from forest soil.</title>
        <authorList>
            <person name="Chaudhary D.K."/>
            <person name="Kim J."/>
        </authorList>
    </citation>
    <scope>NUCLEOTIDE SEQUENCE [LARGE SCALE GENOMIC DNA]</scope>
    <source>
        <strain evidence="1 2">KACC 19175</strain>
    </source>
</reference>
<accession>A0A936Z208</accession>
<name>A0A936Z208_9BURK</name>
<organism evidence="1 2">
    <name type="scientific">Ramlibacter monticola</name>
    <dbReference type="NCBI Taxonomy" id="1926872"/>
    <lineage>
        <taxon>Bacteria</taxon>
        <taxon>Pseudomonadati</taxon>
        <taxon>Pseudomonadota</taxon>
        <taxon>Betaproteobacteria</taxon>
        <taxon>Burkholderiales</taxon>
        <taxon>Comamonadaceae</taxon>
        <taxon>Ramlibacter</taxon>
    </lineage>
</organism>